<dbReference type="GO" id="GO:0005681">
    <property type="term" value="C:spliceosomal complex"/>
    <property type="evidence" value="ECO:0007669"/>
    <property type="project" value="InterPro"/>
</dbReference>
<accession>A0AAV1T7I2</accession>
<evidence type="ECO:0000256" key="6">
    <source>
        <dbReference type="ARBA" id="ARBA00047179"/>
    </source>
</evidence>
<dbReference type="EMBL" id="CAKLBY020000030">
    <property type="protein sequence ID" value="CAK7905701.1"/>
    <property type="molecule type" value="Genomic_DNA"/>
</dbReference>
<evidence type="ECO:0000256" key="5">
    <source>
        <dbReference type="ARBA" id="ARBA00025758"/>
    </source>
</evidence>
<dbReference type="Gene3D" id="1.20.58.1070">
    <property type="match status" value="1"/>
</dbReference>
<dbReference type="AlphaFoldDB" id="A0AAV1T7I2"/>
<keyword evidence="4" id="KW-0508">mRNA splicing</keyword>
<dbReference type="PANTHER" id="PTHR12794:SF0">
    <property type="entry name" value="GEM-ASSOCIATED PROTEIN 2"/>
    <property type="match status" value="1"/>
</dbReference>
<evidence type="ECO:0000256" key="2">
    <source>
        <dbReference type="ARBA" id="ARBA00022490"/>
    </source>
</evidence>
<sequence length="259" mass="29438">MMATALPVQGAQTVNVQLIRQRMLQGLPPQNVQEYLWRVRLEAEAIPDVVVASDVDPRQFDAQQTRNMPTLQSFGVKSTATDRLPDDRWTRDLLADFAELRQLIARWESTGPPQAATSRAGNGSNEAVRTNVPKMSDEDGWVLFFFGKPGFEMLARPPHLRLLLQFDQVLTRKLLDYHAAWLSEETTSLSRARAVWMYALMARLDKPVHAAVAATIRQILRRCWTLRCELEMPSEVQLKSLNVLIVITGDFFGQLHDLE</sequence>
<organism evidence="7 8">
    <name type="scientific">Peronospora matthiolae</name>
    <dbReference type="NCBI Taxonomy" id="2874970"/>
    <lineage>
        <taxon>Eukaryota</taxon>
        <taxon>Sar</taxon>
        <taxon>Stramenopiles</taxon>
        <taxon>Oomycota</taxon>
        <taxon>Peronosporomycetes</taxon>
        <taxon>Peronosporales</taxon>
        <taxon>Peronosporaceae</taxon>
        <taxon>Peronospora</taxon>
    </lineage>
</organism>
<dbReference type="InterPro" id="IPR017364">
    <property type="entry name" value="GEMIN2"/>
</dbReference>
<evidence type="ECO:0000256" key="1">
    <source>
        <dbReference type="ARBA" id="ARBA00004496"/>
    </source>
</evidence>
<evidence type="ECO:0000256" key="3">
    <source>
        <dbReference type="ARBA" id="ARBA00022664"/>
    </source>
</evidence>
<name>A0AAV1T7I2_9STRA</name>
<evidence type="ECO:0000313" key="8">
    <source>
        <dbReference type="Proteomes" id="UP001162060"/>
    </source>
</evidence>
<dbReference type="PIRSF" id="PIRSF038038">
    <property type="entry name" value="SMN_Gemin2"/>
    <property type="match status" value="1"/>
</dbReference>
<gene>
    <name evidence="7" type="ORF">PM001_LOCUS3158</name>
</gene>
<dbReference type="GO" id="GO:0000387">
    <property type="term" value="P:spliceosomal snRNP assembly"/>
    <property type="evidence" value="ECO:0007669"/>
    <property type="project" value="InterPro"/>
</dbReference>
<dbReference type="InterPro" id="IPR035426">
    <property type="entry name" value="Gemin2/Brr1"/>
</dbReference>
<comment type="similarity">
    <text evidence="5">Belongs to the gemin-2 family.</text>
</comment>
<dbReference type="Pfam" id="PF04938">
    <property type="entry name" value="SIP1"/>
    <property type="match status" value="1"/>
</dbReference>
<reference evidence="7" key="1">
    <citation type="submission" date="2024-01" db="EMBL/GenBank/DDBJ databases">
        <authorList>
            <person name="Webb A."/>
        </authorList>
    </citation>
    <scope>NUCLEOTIDE SEQUENCE</scope>
    <source>
        <strain evidence="7">Pm1</strain>
    </source>
</reference>
<dbReference type="GO" id="GO:0032797">
    <property type="term" value="C:SMN complex"/>
    <property type="evidence" value="ECO:0007669"/>
    <property type="project" value="TreeGrafter"/>
</dbReference>
<proteinExistence type="inferred from homology"/>
<dbReference type="PANTHER" id="PTHR12794">
    <property type="entry name" value="GEMIN2"/>
    <property type="match status" value="1"/>
</dbReference>
<dbReference type="GO" id="GO:0000245">
    <property type="term" value="P:spliceosomal complex assembly"/>
    <property type="evidence" value="ECO:0007669"/>
    <property type="project" value="InterPro"/>
</dbReference>
<protein>
    <recommendedName>
        <fullName evidence="6">Gem-associated protein 2</fullName>
    </recommendedName>
</protein>
<comment type="caution">
    <text evidence="7">The sequence shown here is derived from an EMBL/GenBank/DDBJ whole genome shotgun (WGS) entry which is preliminary data.</text>
</comment>
<dbReference type="Proteomes" id="UP001162060">
    <property type="component" value="Unassembled WGS sequence"/>
</dbReference>
<evidence type="ECO:0000256" key="4">
    <source>
        <dbReference type="ARBA" id="ARBA00023187"/>
    </source>
</evidence>
<comment type="subcellular location">
    <subcellularLocation>
        <location evidence="1">Cytoplasm</location>
    </subcellularLocation>
</comment>
<keyword evidence="3" id="KW-0507">mRNA processing</keyword>
<evidence type="ECO:0000313" key="7">
    <source>
        <dbReference type="EMBL" id="CAK7905701.1"/>
    </source>
</evidence>
<keyword evidence="2" id="KW-0963">Cytoplasm</keyword>